<evidence type="ECO:0000313" key="1">
    <source>
        <dbReference type="EMBL" id="SHG72397.1"/>
    </source>
</evidence>
<proteinExistence type="predicted"/>
<evidence type="ECO:0000313" key="2">
    <source>
        <dbReference type="Proteomes" id="UP000184518"/>
    </source>
</evidence>
<sequence>MKNLILLITLSATSFLFGQQTEGLKTEKTTRTSIMERKLPSKSNDSIARNNFNDILKQNNTGSNSILGTASPYSSEIQTNVNRLNNNMNTFNSNNVFNRNQFQGQGIQFNKRK</sequence>
<dbReference type="AlphaFoldDB" id="A0A1M5M519"/>
<dbReference type="STRING" id="1416778.SAMN05443633_12123"/>
<accession>A0A1M5M519</accession>
<reference evidence="2" key="1">
    <citation type="submission" date="2016-11" db="EMBL/GenBank/DDBJ databases">
        <authorList>
            <person name="Varghese N."/>
            <person name="Submissions S."/>
        </authorList>
    </citation>
    <scope>NUCLEOTIDE SEQUENCE [LARGE SCALE GENOMIC DNA]</scope>
    <source>
        <strain evidence="2">DSM 27619</strain>
    </source>
</reference>
<gene>
    <name evidence="1" type="ORF">SAMN05443633_12123</name>
</gene>
<organism evidence="1 2">
    <name type="scientific">Chryseobacterium arachidis</name>
    <dbReference type="NCBI Taxonomy" id="1416778"/>
    <lineage>
        <taxon>Bacteria</taxon>
        <taxon>Pseudomonadati</taxon>
        <taxon>Bacteroidota</taxon>
        <taxon>Flavobacteriia</taxon>
        <taxon>Flavobacteriales</taxon>
        <taxon>Weeksellaceae</taxon>
        <taxon>Chryseobacterium group</taxon>
        <taxon>Chryseobacterium</taxon>
    </lineage>
</organism>
<dbReference type="EMBL" id="FQUT01000021">
    <property type="protein sequence ID" value="SHG72397.1"/>
    <property type="molecule type" value="Genomic_DNA"/>
</dbReference>
<protein>
    <submittedName>
        <fullName evidence="1">Uncharacterized protein</fullName>
    </submittedName>
</protein>
<dbReference type="RefSeq" id="WP_228420662.1">
    <property type="nucleotide sequence ID" value="NZ_FQUT01000021.1"/>
</dbReference>
<name>A0A1M5M519_9FLAO</name>
<keyword evidence="2" id="KW-1185">Reference proteome</keyword>
<dbReference type="Proteomes" id="UP000184518">
    <property type="component" value="Unassembled WGS sequence"/>
</dbReference>